<evidence type="ECO:0000313" key="3">
    <source>
        <dbReference type="Proteomes" id="UP000322634"/>
    </source>
</evidence>
<gene>
    <name evidence="2" type="ORF">FXF65_33360</name>
</gene>
<comment type="caution">
    <text evidence="2">The sequence shown here is derived from an EMBL/GenBank/DDBJ whole genome shotgun (WGS) entry which is preliminary data.</text>
</comment>
<dbReference type="InterPro" id="IPR016181">
    <property type="entry name" value="Acyl_CoA_acyltransferase"/>
</dbReference>
<keyword evidence="2" id="KW-0808">Transferase</keyword>
<dbReference type="GO" id="GO:0008999">
    <property type="term" value="F:protein-N-terminal-alanine acetyltransferase activity"/>
    <property type="evidence" value="ECO:0007669"/>
    <property type="project" value="TreeGrafter"/>
</dbReference>
<evidence type="ECO:0000313" key="2">
    <source>
        <dbReference type="EMBL" id="TYC09992.1"/>
    </source>
</evidence>
<dbReference type="AlphaFoldDB" id="A0A5D0TXD9"/>
<dbReference type="Pfam" id="PF13302">
    <property type="entry name" value="Acetyltransf_3"/>
    <property type="match status" value="1"/>
</dbReference>
<protein>
    <submittedName>
        <fullName evidence="2">GNAT family N-acetyltransferase</fullName>
    </submittedName>
</protein>
<evidence type="ECO:0000259" key="1">
    <source>
        <dbReference type="PROSITE" id="PS51186"/>
    </source>
</evidence>
<proteinExistence type="predicted"/>
<dbReference type="GO" id="GO:0005737">
    <property type="term" value="C:cytoplasm"/>
    <property type="evidence" value="ECO:0007669"/>
    <property type="project" value="TreeGrafter"/>
</dbReference>
<dbReference type="PANTHER" id="PTHR43441:SF11">
    <property type="entry name" value="RIBOSOMAL-PROTEIN-SERINE ACETYLTRANSFERASE"/>
    <property type="match status" value="1"/>
</dbReference>
<dbReference type="Proteomes" id="UP000322634">
    <property type="component" value="Unassembled WGS sequence"/>
</dbReference>
<sequence>MLVDHFPLVGLRLRTPRLELRLPSPEELAALAEVAAEGVHDPGTMPFLVPWTDRPAAEVARSVIQRHWTKLGEWTPQNWCLDLAVFHEGAAVGMQDVRARDLAVTRRVGTGSWLGRRHQGKGIGTEMRTAVLELAFAGLGADEAESSAFAHNEASHGVSRKLGYELNGTDRHAVRGALTVDHRMLLTRAAWERHRTVPVTIEGLDPCRALFGLDLA</sequence>
<dbReference type="RefSeq" id="WP_148354040.1">
    <property type="nucleotide sequence ID" value="NZ_JBHSBF010000005.1"/>
</dbReference>
<reference evidence="2 3" key="1">
    <citation type="submission" date="2019-08" db="EMBL/GenBank/DDBJ databases">
        <title>Actinomadura sp. nov. CYP1-5 isolated from mountain soil.</title>
        <authorList>
            <person name="Songsumanus A."/>
            <person name="Kuncharoen N."/>
            <person name="Kudo T."/>
            <person name="Yuki M."/>
            <person name="Igarashi Y."/>
            <person name="Tanasupawat S."/>
        </authorList>
    </citation>
    <scope>NUCLEOTIDE SEQUENCE [LARGE SCALE GENOMIC DNA]</scope>
    <source>
        <strain evidence="2 3">GKU157</strain>
    </source>
</reference>
<dbReference type="GO" id="GO:1990189">
    <property type="term" value="F:protein N-terminal-serine acetyltransferase activity"/>
    <property type="evidence" value="ECO:0007669"/>
    <property type="project" value="TreeGrafter"/>
</dbReference>
<accession>A0A5D0TXD9</accession>
<dbReference type="EMBL" id="VSFF01000013">
    <property type="protein sequence ID" value="TYC09992.1"/>
    <property type="molecule type" value="Genomic_DNA"/>
</dbReference>
<dbReference type="SUPFAM" id="SSF55729">
    <property type="entry name" value="Acyl-CoA N-acyltransferases (Nat)"/>
    <property type="match status" value="1"/>
</dbReference>
<dbReference type="OrthoDB" id="3466127at2"/>
<dbReference type="InterPro" id="IPR051908">
    <property type="entry name" value="Ribosomal_N-acetyltransferase"/>
</dbReference>
<keyword evidence="3" id="KW-1185">Reference proteome</keyword>
<dbReference type="Gene3D" id="3.40.630.30">
    <property type="match status" value="1"/>
</dbReference>
<dbReference type="PANTHER" id="PTHR43441">
    <property type="entry name" value="RIBOSOMAL-PROTEIN-SERINE ACETYLTRANSFERASE"/>
    <property type="match status" value="1"/>
</dbReference>
<feature type="domain" description="N-acetyltransferase" evidence="1">
    <location>
        <begin position="18"/>
        <end position="187"/>
    </location>
</feature>
<organism evidence="2 3">
    <name type="scientific">Actinomadura syzygii</name>
    <dbReference type="NCBI Taxonomy" id="1427538"/>
    <lineage>
        <taxon>Bacteria</taxon>
        <taxon>Bacillati</taxon>
        <taxon>Actinomycetota</taxon>
        <taxon>Actinomycetes</taxon>
        <taxon>Streptosporangiales</taxon>
        <taxon>Thermomonosporaceae</taxon>
        <taxon>Actinomadura</taxon>
    </lineage>
</organism>
<dbReference type="PROSITE" id="PS51186">
    <property type="entry name" value="GNAT"/>
    <property type="match status" value="1"/>
</dbReference>
<name>A0A5D0TXD9_9ACTN</name>
<dbReference type="InterPro" id="IPR000182">
    <property type="entry name" value="GNAT_dom"/>
</dbReference>